<dbReference type="EMBL" id="BLVO01000013">
    <property type="protein sequence ID" value="GFM33613.1"/>
    <property type="molecule type" value="Genomic_DNA"/>
</dbReference>
<reference evidence="1 2" key="1">
    <citation type="submission" date="2020-05" db="EMBL/GenBank/DDBJ databases">
        <title>Draft genome sequence of Desulfovibrio sp. strain HN2T.</title>
        <authorList>
            <person name="Ueno A."/>
            <person name="Tamazawa S."/>
            <person name="Tamamura S."/>
            <person name="Murakami T."/>
            <person name="Kiyama T."/>
            <person name="Inomata H."/>
            <person name="Amano Y."/>
            <person name="Miyakawa K."/>
            <person name="Tamaki H."/>
            <person name="Naganuma T."/>
            <person name="Kaneko K."/>
        </authorList>
    </citation>
    <scope>NUCLEOTIDE SEQUENCE [LARGE SCALE GENOMIC DNA]</scope>
    <source>
        <strain evidence="1 2">HN2</strain>
    </source>
</reference>
<sequence length="149" mass="16850">MKWVLLAVLAAGSTLGIIYGYFTFANQPSISYSSISIDLQVVYPDDTPDHSLSDSDIETIRTFLRSNHNLFKSSTLYMNCYPKQAGFSNEDQVNFQLVIVCNNGCIYESKRTYTTDTNLTRKIIEKFSTAFSVIKRNEDSSPKPSKITF</sequence>
<name>A0A7J0BIL4_9BACT</name>
<gene>
    <name evidence="1" type="ORF">DSM101010T_19780</name>
</gene>
<keyword evidence="2" id="KW-1185">Reference proteome</keyword>
<protein>
    <submittedName>
        <fullName evidence="1">Uncharacterized protein</fullName>
    </submittedName>
</protein>
<dbReference type="RefSeq" id="WP_174405258.1">
    <property type="nucleotide sequence ID" value="NZ_BLVO01000013.1"/>
</dbReference>
<comment type="caution">
    <text evidence="1">The sequence shown here is derived from an EMBL/GenBank/DDBJ whole genome shotgun (WGS) entry which is preliminary data.</text>
</comment>
<proteinExistence type="predicted"/>
<dbReference type="AlphaFoldDB" id="A0A7J0BIL4"/>
<evidence type="ECO:0000313" key="2">
    <source>
        <dbReference type="Proteomes" id="UP000503840"/>
    </source>
</evidence>
<evidence type="ECO:0000313" key="1">
    <source>
        <dbReference type="EMBL" id="GFM33613.1"/>
    </source>
</evidence>
<dbReference type="Proteomes" id="UP000503840">
    <property type="component" value="Unassembled WGS sequence"/>
</dbReference>
<organism evidence="1 2">
    <name type="scientific">Desulfovibrio subterraneus</name>
    <dbReference type="NCBI Taxonomy" id="2718620"/>
    <lineage>
        <taxon>Bacteria</taxon>
        <taxon>Pseudomonadati</taxon>
        <taxon>Thermodesulfobacteriota</taxon>
        <taxon>Desulfovibrionia</taxon>
        <taxon>Desulfovibrionales</taxon>
        <taxon>Desulfovibrionaceae</taxon>
        <taxon>Desulfovibrio</taxon>
    </lineage>
</organism>
<accession>A0A7J0BIL4</accession>